<dbReference type="InterPro" id="IPR026282">
    <property type="entry name" value="MJ1563"/>
</dbReference>
<dbReference type="Pfam" id="PF12802">
    <property type="entry name" value="MarR_2"/>
    <property type="match status" value="1"/>
</dbReference>
<dbReference type="KEGG" id="hyf:DTO96_100627"/>
<dbReference type="Gene3D" id="1.10.10.10">
    <property type="entry name" value="Winged helix-like DNA-binding domain superfamily/Winged helix DNA-binding domain"/>
    <property type="match status" value="1"/>
</dbReference>
<reference evidence="7" key="1">
    <citation type="submission" date="2018-07" db="EMBL/GenBank/DDBJ databases">
        <authorList>
            <person name="Kim H."/>
        </authorList>
    </citation>
    <scope>NUCLEOTIDE SEQUENCE [LARGE SCALE GENOMIC DNA]</scope>
    <source>
        <strain evidence="7">F02</strain>
    </source>
</reference>
<dbReference type="InterPro" id="IPR036388">
    <property type="entry name" value="WH-like_DNA-bd_sf"/>
</dbReference>
<keyword evidence="1 4" id="KW-0805">Transcription regulation</keyword>
<evidence type="ECO:0000313" key="7">
    <source>
        <dbReference type="Proteomes" id="UP000252182"/>
    </source>
</evidence>
<organism evidence="6 7">
    <name type="scientific">Ephemeroptericola cinctiostellae</name>
    <dbReference type="NCBI Taxonomy" id="2268024"/>
    <lineage>
        <taxon>Bacteria</taxon>
        <taxon>Pseudomonadati</taxon>
        <taxon>Pseudomonadota</taxon>
        <taxon>Betaproteobacteria</taxon>
        <taxon>Burkholderiales</taxon>
        <taxon>Burkholderiaceae</taxon>
        <taxon>Ephemeroptericola</taxon>
    </lineage>
</organism>
<evidence type="ECO:0000256" key="2">
    <source>
        <dbReference type="ARBA" id="ARBA00023125"/>
    </source>
</evidence>
<feature type="domain" description="HTH marR-type" evidence="5">
    <location>
        <begin position="22"/>
        <end position="81"/>
    </location>
</feature>
<dbReference type="AlphaFoldDB" id="A0A345D973"/>
<dbReference type="GO" id="GO:0003700">
    <property type="term" value="F:DNA-binding transcription factor activity"/>
    <property type="evidence" value="ECO:0007669"/>
    <property type="project" value="InterPro"/>
</dbReference>
<dbReference type="InterPro" id="IPR000835">
    <property type="entry name" value="HTH_MarR-typ"/>
</dbReference>
<dbReference type="EMBL" id="CP031124">
    <property type="protein sequence ID" value="AXF84911.1"/>
    <property type="molecule type" value="Genomic_DNA"/>
</dbReference>
<evidence type="ECO:0000259" key="5">
    <source>
        <dbReference type="Pfam" id="PF12802"/>
    </source>
</evidence>
<proteinExistence type="inferred from homology"/>
<evidence type="ECO:0000256" key="4">
    <source>
        <dbReference type="PIRNR" id="PIRNR006707"/>
    </source>
</evidence>
<dbReference type="PANTHER" id="PTHR38465">
    <property type="entry name" value="HTH-TYPE TRANSCRIPTIONAL REGULATOR MJ1563-RELATED"/>
    <property type="match status" value="1"/>
</dbReference>
<dbReference type="InterPro" id="IPR052362">
    <property type="entry name" value="HTH-GbsR_regulator"/>
</dbReference>
<dbReference type="InterPro" id="IPR036390">
    <property type="entry name" value="WH_DNA-bd_sf"/>
</dbReference>
<dbReference type="RefSeq" id="WP_114562163.1">
    <property type="nucleotide sequence ID" value="NZ_CP031124.1"/>
</dbReference>
<sequence length="196" mass="22273">MTLPPITQKFVSHFGEMGSNWGINRTVGQIYALLYLSETPLVAEQISESLGFSRSNVSIGLKELQSWRLVKMHHNPGDRREHFSSLGDVWDIFRTVAAERHRREVEPTATMLRQALLEAPCCEAEIHAQEQIRKMNDLFDLANTWFGEVQNLSPEELVRLMKLGMQVKNVLAMADKLTFKKARTTSKDSASVEKVS</sequence>
<dbReference type="SUPFAM" id="SSF46785">
    <property type="entry name" value="Winged helix' DNA-binding domain"/>
    <property type="match status" value="1"/>
</dbReference>
<keyword evidence="7" id="KW-1185">Reference proteome</keyword>
<dbReference type="PANTHER" id="PTHR38465:SF1">
    <property type="entry name" value="HTH-TYPE TRANSCRIPTIONAL REGULATOR MJ1563-RELATED"/>
    <property type="match status" value="1"/>
</dbReference>
<gene>
    <name evidence="6" type="ORF">DTO96_100627</name>
</gene>
<comment type="similarity">
    <text evidence="4">Belongs to the GbsR family.</text>
</comment>
<keyword evidence="2 4" id="KW-0238">DNA-binding</keyword>
<name>A0A345D973_9BURK</name>
<evidence type="ECO:0000256" key="1">
    <source>
        <dbReference type="ARBA" id="ARBA00023015"/>
    </source>
</evidence>
<dbReference type="PIRSF" id="PIRSF006707">
    <property type="entry name" value="MJ1563"/>
    <property type="match status" value="1"/>
</dbReference>
<accession>A0A345D973</accession>
<dbReference type="Proteomes" id="UP000252182">
    <property type="component" value="Chromosome"/>
</dbReference>
<dbReference type="OrthoDB" id="9792628at2"/>
<protein>
    <recommendedName>
        <fullName evidence="4">HTH-type transcriptional regulator</fullName>
    </recommendedName>
</protein>
<evidence type="ECO:0000256" key="3">
    <source>
        <dbReference type="ARBA" id="ARBA00023163"/>
    </source>
</evidence>
<evidence type="ECO:0000313" key="6">
    <source>
        <dbReference type="EMBL" id="AXF84911.1"/>
    </source>
</evidence>
<dbReference type="GO" id="GO:0003677">
    <property type="term" value="F:DNA binding"/>
    <property type="evidence" value="ECO:0007669"/>
    <property type="project" value="UniProtKB-UniRule"/>
</dbReference>
<keyword evidence="3 4" id="KW-0804">Transcription</keyword>